<evidence type="ECO:0000256" key="1">
    <source>
        <dbReference type="ARBA" id="ARBA00004651"/>
    </source>
</evidence>
<feature type="transmembrane region" description="Helical" evidence="7">
    <location>
        <begin position="253"/>
        <end position="274"/>
    </location>
</feature>
<feature type="transmembrane region" description="Helical" evidence="7">
    <location>
        <begin position="83"/>
        <end position="108"/>
    </location>
</feature>
<feature type="transmembrane region" description="Helical" evidence="7">
    <location>
        <begin position="148"/>
        <end position="169"/>
    </location>
</feature>
<gene>
    <name evidence="9" type="ORF">V1633_28065</name>
</gene>
<keyword evidence="4 7" id="KW-0812">Transmembrane</keyword>
<dbReference type="PANTHER" id="PTHR43744">
    <property type="entry name" value="ABC TRANSPORTER PERMEASE PROTEIN MG189-RELATED-RELATED"/>
    <property type="match status" value="1"/>
</dbReference>
<keyword evidence="6 7" id="KW-0472">Membrane</keyword>
<comment type="similarity">
    <text evidence="7">Belongs to the binding-protein-dependent transport system permease family.</text>
</comment>
<dbReference type="Pfam" id="PF00528">
    <property type="entry name" value="BPD_transp_1"/>
    <property type="match status" value="1"/>
</dbReference>
<evidence type="ECO:0000313" key="9">
    <source>
        <dbReference type="EMBL" id="MEE6262346.1"/>
    </source>
</evidence>
<comment type="caution">
    <text evidence="9">The sequence shown here is derived from an EMBL/GenBank/DDBJ whole genome shotgun (WGS) entry which is preliminary data.</text>
</comment>
<evidence type="ECO:0000256" key="7">
    <source>
        <dbReference type="RuleBase" id="RU363032"/>
    </source>
</evidence>
<feature type="transmembrane region" description="Helical" evidence="7">
    <location>
        <begin position="21"/>
        <end position="44"/>
    </location>
</feature>
<evidence type="ECO:0000256" key="5">
    <source>
        <dbReference type="ARBA" id="ARBA00022989"/>
    </source>
</evidence>
<dbReference type="RefSeq" id="WP_331217278.1">
    <property type="nucleotide sequence ID" value="NZ_JAZGQK010000027.1"/>
</dbReference>
<organism evidence="9 10">
    <name type="scientific">Plantactinospora sonchi</name>
    <dbReference type="NCBI Taxonomy" id="1544735"/>
    <lineage>
        <taxon>Bacteria</taxon>
        <taxon>Bacillati</taxon>
        <taxon>Actinomycetota</taxon>
        <taxon>Actinomycetes</taxon>
        <taxon>Micromonosporales</taxon>
        <taxon>Micromonosporaceae</taxon>
        <taxon>Plantactinospora</taxon>
    </lineage>
</organism>
<keyword evidence="5 7" id="KW-1133">Transmembrane helix</keyword>
<evidence type="ECO:0000256" key="4">
    <source>
        <dbReference type="ARBA" id="ARBA00022692"/>
    </source>
</evidence>
<dbReference type="EMBL" id="JAZGQK010000027">
    <property type="protein sequence ID" value="MEE6262346.1"/>
    <property type="molecule type" value="Genomic_DNA"/>
</dbReference>
<dbReference type="InterPro" id="IPR035906">
    <property type="entry name" value="MetI-like_sf"/>
</dbReference>
<dbReference type="SUPFAM" id="SSF161098">
    <property type="entry name" value="MetI-like"/>
    <property type="match status" value="1"/>
</dbReference>
<name>A0ABU7S0S8_9ACTN</name>
<evidence type="ECO:0000259" key="8">
    <source>
        <dbReference type="PROSITE" id="PS50928"/>
    </source>
</evidence>
<protein>
    <submittedName>
        <fullName evidence="9">Carbohydrate ABC transporter permease</fullName>
    </submittedName>
</protein>
<dbReference type="Gene3D" id="1.10.3720.10">
    <property type="entry name" value="MetI-like"/>
    <property type="match status" value="1"/>
</dbReference>
<dbReference type="PANTHER" id="PTHR43744:SF12">
    <property type="entry name" value="ABC TRANSPORTER PERMEASE PROTEIN MG189-RELATED"/>
    <property type="match status" value="1"/>
</dbReference>
<dbReference type="Proteomes" id="UP001332243">
    <property type="component" value="Unassembled WGS sequence"/>
</dbReference>
<evidence type="ECO:0000256" key="6">
    <source>
        <dbReference type="ARBA" id="ARBA00023136"/>
    </source>
</evidence>
<dbReference type="InterPro" id="IPR000515">
    <property type="entry name" value="MetI-like"/>
</dbReference>
<evidence type="ECO:0000313" key="10">
    <source>
        <dbReference type="Proteomes" id="UP001332243"/>
    </source>
</evidence>
<dbReference type="CDD" id="cd06261">
    <property type="entry name" value="TM_PBP2"/>
    <property type="match status" value="1"/>
</dbReference>
<feature type="transmembrane region" description="Helical" evidence="7">
    <location>
        <begin position="195"/>
        <end position="217"/>
    </location>
</feature>
<keyword evidence="10" id="KW-1185">Reference proteome</keyword>
<evidence type="ECO:0000256" key="3">
    <source>
        <dbReference type="ARBA" id="ARBA00022475"/>
    </source>
</evidence>
<proteinExistence type="inferred from homology"/>
<keyword evidence="3" id="KW-1003">Cell membrane</keyword>
<reference evidence="9 10" key="1">
    <citation type="submission" date="2024-01" db="EMBL/GenBank/DDBJ databases">
        <title>Genome insights into Plantactinospora sonchi sp. nov.</title>
        <authorList>
            <person name="Wang L."/>
        </authorList>
    </citation>
    <scope>NUCLEOTIDE SEQUENCE [LARGE SCALE GENOMIC DNA]</scope>
    <source>
        <strain evidence="9 10">NEAU-QY2</strain>
    </source>
</reference>
<accession>A0ABU7S0S8</accession>
<comment type="subcellular location">
    <subcellularLocation>
        <location evidence="1 7">Cell membrane</location>
        <topology evidence="1 7">Multi-pass membrane protein</topology>
    </subcellularLocation>
</comment>
<feature type="transmembrane region" description="Helical" evidence="7">
    <location>
        <begin position="120"/>
        <end position="142"/>
    </location>
</feature>
<sequence>MNTPPSTTGRAPRRRRSANRIHPAVYAALGAMVFLSVFPLYWMFVVATTDSATAYNLPPRILPGDNFFYLAGLVFDIVPFVQALLNSIAVATAIGVGQALLCALAGFAFAKLDFPGRNTLFLIVVLTMTVPAQLFVIPQYLIMSRLNWVDTLQAVIVPGLVTAFGIFWMRQHISSVINEELMHAARVDGATTWQIFWRIAFPLVRPAAFVLGLFGFVNAWNDFLWPFIVLKSPERYTVQIAIKALQNNRDIDLGLAMSGSFLATLPLLVLFVFVGRRLVQGIMEGAFKG</sequence>
<keyword evidence="2 7" id="KW-0813">Transport</keyword>
<feature type="domain" description="ABC transmembrane type-1" evidence="8">
    <location>
        <begin position="84"/>
        <end position="274"/>
    </location>
</feature>
<dbReference type="PROSITE" id="PS50928">
    <property type="entry name" value="ABC_TM1"/>
    <property type="match status" value="1"/>
</dbReference>
<evidence type="ECO:0000256" key="2">
    <source>
        <dbReference type="ARBA" id="ARBA00022448"/>
    </source>
</evidence>